<dbReference type="Proteomes" id="UP001387364">
    <property type="component" value="Chromosome"/>
</dbReference>
<organism evidence="1 2">
    <name type="scientific">Bacillus kandeliae</name>
    <dbReference type="NCBI Taxonomy" id="3129297"/>
    <lineage>
        <taxon>Bacteria</taxon>
        <taxon>Bacillati</taxon>
        <taxon>Bacillota</taxon>
        <taxon>Bacilli</taxon>
        <taxon>Bacillales</taxon>
        <taxon>Bacillaceae</taxon>
        <taxon>Bacillus</taxon>
    </lineage>
</organism>
<evidence type="ECO:0000313" key="1">
    <source>
        <dbReference type="EMBL" id="WXB92522.1"/>
    </source>
</evidence>
<reference evidence="1 2" key="1">
    <citation type="submission" date="2024-02" db="EMBL/GenBank/DDBJ databases">
        <title>Seven novel Bacillus-like species.</title>
        <authorList>
            <person name="Liu G."/>
        </authorList>
    </citation>
    <scope>NUCLEOTIDE SEQUENCE [LARGE SCALE GENOMIC DNA]</scope>
    <source>
        <strain evidence="1 2">FJAT-52991</strain>
    </source>
</reference>
<keyword evidence="2" id="KW-1185">Reference proteome</keyword>
<accession>A0ABZ2N4L1</accession>
<protein>
    <submittedName>
        <fullName evidence="1">Uncharacterized protein</fullName>
    </submittedName>
</protein>
<proteinExistence type="predicted"/>
<gene>
    <name evidence="1" type="ORF">WDJ61_15000</name>
</gene>
<dbReference type="RefSeq" id="WP_338751107.1">
    <property type="nucleotide sequence ID" value="NZ_CP147404.1"/>
</dbReference>
<sequence length="169" mass="19707">MLQFEIENHCRNLIGFPLNEIGRNSNMVWFGFGKSITTVNKRGDSFKSSEFVLHIQCTWRLIKENKIITASRDIYVPKSNWNSDNEFDWDIIGENRFDELLKDFLKKYCGKIYIILLNSDPLGGLRISFTDNISLEIFPDESTEEEFWRIFTPGKLDSHFVVTGLGIEK</sequence>
<dbReference type="EMBL" id="CP147404">
    <property type="protein sequence ID" value="WXB92522.1"/>
    <property type="molecule type" value="Genomic_DNA"/>
</dbReference>
<evidence type="ECO:0000313" key="2">
    <source>
        <dbReference type="Proteomes" id="UP001387364"/>
    </source>
</evidence>
<name>A0ABZ2N4L1_9BACI</name>